<organism evidence="2 3">
    <name type="scientific">Cercophora scortea</name>
    <dbReference type="NCBI Taxonomy" id="314031"/>
    <lineage>
        <taxon>Eukaryota</taxon>
        <taxon>Fungi</taxon>
        <taxon>Dikarya</taxon>
        <taxon>Ascomycota</taxon>
        <taxon>Pezizomycotina</taxon>
        <taxon>Sordariomycetes</taxon>
        <taxon>Sordariomycetidae</taxon>
        <taxon>Sordariales</taxon>
        <taxon>Lasiosphaeriaceae</taxon>
        <taxon>Cercophora</taxon>
    </lineage>
</organism>
<feature type="compositionally biased region" description="Low complexity" evidence="1">
    <location>
        <begin position="30"/>
        <end position="46"/>
    </location>
</feature>
<proteinExistence type="predicted"/>
<comment type="caution">
    <text evidence="2">The sequence shown here is derived from an EMBL/GenBank/DDBJ whole genome shotgun (WGS) entry which is preliminary data.</text>
</comment>
<accession>A0AAE0IYJ6</accession>
<dbReference type="EMBL" id="JAUEPO010000002">
    <property type="protein sequence ID" value="KAK3333435.1"/>
    <property type="molecule type" value="Genomic_DNA"/>
</dbReference>
<evidence type="ECO:0000256" key="1">
    <source>
        <dbReference type="SAM" id="MobiDB-lite"/>
    </source>
</evidence>
<feature type="region of interest" description="Disordered" evidence="1">
    <location>
        <begin position="59"/>
        <end position="109"/>
    </location>
</feature>
<keyword evidence="3" id="KW-1185">Reference proteome</keyword>
<evidence type="ECO:0000313" key="2">
    <source>
        <dbReference type="EMBL" id="KAK3333435.1"/>
    </source>
</evidence>
<protein>
    <submittedName>
        <fullName evidence="2">Uncharacterized protein</fullName>
    </submittedName>
</protein>
<sequence length="177" mass="18789">MTGNNTEEAFAASPTESTASDLSSPQSTASYFPSSHRSSVSSISSSAAIATETEPVVIKLAQPPKGKQTTAVPATTSSSTVPAPPSPSVPVTSRHVRQDAMTKSFPKPTRELSVEEMLARPAQKHSLSHYLKNARDCRVPVVDKAKSAKDFADAKRDLLRAKEELQRLSIGGAGSQR</sequence>
<gene>
    <name evidence="2" type="ORF">B0T19DRAFT_440196</name>
</gene>
<evidence type="ECO:0000313" key="3">
    <source>
        <dbReference type="Proteomes" id="UP001286456"/>
    </source>
</evidence>
<dbReference type="AlphaFoldDB" id="A0AAE0IYJ6"/>
<dbReference type="Proteomes" id="UP001286456">
    <property type="component" value="Unassembled WGS sequence"/>
</dbReference>
<reference evidence="2" key="2">
    <citation type="submission" date="2023-06" db="EMBL/GenBank/DDBJ databases">
        <authorList>
            <consortium name="Lawrence Berkeley National Laboratory"/>
            <person name="Haridas S."/>
            <person name="Hensen N."/>
            <person name="Bonometti L."/>
            <person name="Westerberg I."/>
            <person name="Brannstrom I.O."/>
            <person name="Guillou S."/>
            <person name="Cros-Aarteil S."/>
            <person name="Calhoun S."/>
            <person name="Kuo A."/>
            <person name="Mondo S."/>
            <person name="Pangilinan J."/>
            <person name="Riley R."/>
            <person name="Labutti K."/>
            <person name="Andreopoulos B."/>
            <person name="Lipzen A."/>
            <person name="Chen C."/>
            <person name="Yanf M."/>
            <person name="Daum C."/>
            <person name="Ng V."/>
            <person name="Clum A."/>
            <person name="Steindorff A."/>
            <person name="Ohm R."/>
            <person name="Martin F."/>
            <person name="Silar P."/>
            <person name="Natvig D."/>
            <person name="Lalanne C."/>
            <person name="Gautier V."/>
            <person name="Ament-Velasquez S.L."/>
            <person name="Kruys A."/>
            <person name="Hutchinson M.I."/>
            <person name="Powell A.J."/>
            <person name="Barry K."/>
            <person name="Miller A.N."/>
            <person name="Grigoriev I.V."/>
            <person name="Debuchy R."/>
            <person name="Gladieux P."/>
            <person name="Thoren M.H."/>
            <person name="Johannesson H."/>
        </authorList>
    </citation>
    <scope>NUCLEOTIDE SEQUENCE</scope>
    <source>
        <strain evidence="2">SMH4131-1</strain>
    </source>
</reference>
<feature type="compositionally biased region" description="Polar residues" evidence="1">
    <location>
        <begin position="14"/>
        <end position="29"/>
    </location>
</feature>
<reference evidence="2" key="1">
    <citation type="journal article" date="2023" name="Mol. Phylogenet. Evol.">
        <title>Genome-scale phylogeny and comparative genomics of the fungal order Sordariales.</title>
        <authorList>
            <person name="Hensen N."/>
            <person name="Bonometti L."/>
            <person name="Westerberg I."/>
            <person name="Brannstrom I.O."/>
            <person name="Guillou S."/>
            <person name="Cros-Aarteil S."/>
            <person name="Calhoun S."/>
            <person name="Haridas S."/>
            <person name="Kuo A."/>
            <person name="Mondo S."/>
            <person name="Pangilinan J."/>
            <person name="Riley R."/>
            <person name="LaButti K."/>
            <person name="Andreopoulos B."/>
            <person name="Lipzen A."/>
            <person name="Chen C."/>
            <person name="Yan M."/>
            <person name="Daum C."/>
            <person name="Ng V."/>
            <person name="Clum A."/>
            <person name="Steindorff A."/>
            <person name="Ohm R.A."/>
            <person name="Martin F."/>
            <person name="Silar P."/>
            <person name="Natvig D.O."/>
            <person name="Lalanne C."/>
            <person name="Gautier V."/>
            <person name="Ament-Velasquez S.L."/>
            <person name="Kruys A."/>
            <person name="Hutchinson M.I."/>
            <person name="Powell A.J."/>
            <person name="Barry K."/>
            <person name="Miller A.N."/>
            <person name="Grigoriev I.V."/>
            <person name="Debuchy R."/>
            <person name="Gladieux P."/>
            <person name="Hiltunen Thoren M."/>
            <person name="Johannesson H."/>
        </authorList>
    </citation>
    <scope>NUCLEOTIDE SEQUENCE</scope>
    <source>
        <strain evidence="2">SMH4131-1</strain>
    </source>
</reference>
<feature type="region of interest" description="Disordered" evidence="1">
    <location>
        <begin position="1"/>
        <end position="47"/>
    </location>
</feature>
<feature type="compositionally biased region" description="Low complexity" evidence="1">
    <location>
        <begin position="69"/>
        <end position="81"/>
    </location>
</feature>
<name>A0AAE0IYJ6_9PEZI</name>